<keyword evidence="2" id="KW-1185">Reference proteome</keyword>
<accession>A0A8I2YIB3</accession>
<dbReference type="OrthoDB" id="3232711at2759"/>
<dbReference type="Proteomes" id="UP000683000">
    <property type="component" value="Unassembled WGS sequence"/>
</dbReference>
<protein>
    <submittedName>
        <fullName evidence="1">Uncharacterized protein</fullName>
    </submittedName>
</protein>
<organism evidence="1 2">
    <name type="scientific">Boletus reticuloceps</name>
    <dbReference type="NCBI Taxonomy" id="495285"/>
    <lineage>
        <taxon>Eukaryota</taxon>
        <taxon>Fungi</taxon>
        <taxon>Dikarya</taxon>
        <taxon>Basidiomycota</taxon>
        <taxon>Agaricomycotina</taxon>
        <taxon>Agaricomycetes</taxon>
        <taxon>Agaricomycetidae</taxon>
        <taxon>Boletales</taxon>
        <taxon>Boletineae</taxon>
        <taxon>Boletaceae</taxon>
        <taxon>Boletoideae</taxon>
        <taxon>Boletus</taxon>
    </lineage>
</organism>
<comment type="caution">
    <text evidence="1">The sequence shown here is derived from an EMBL/GenBank/DDBJ whole genome shotgun (WGS) entry which is preliminary data.</text>
</comment>
<dbReference type="AlphaFoldDB" id="A0A8I2YIB3"/>
<evidence type="ECO:0000313" key="2">
    <source>
        <dbReference type="Proteomes" id="UP000683000"/>
    </source>
</evidence>
<sequence>MSFRSSSSVRTDTRSKQDIRKGLKINRDVQSYHQAREALIQLQASQDILQSFQPIKCEELRVAKDITEENHFGQSSDILPWFRHIGNKISAPWNDEFDRIRWLKARARYERWREELEMVKHEMFWTTLWFKHHQQQWERRRKEAKNSGHMAYAVKQKAVWEKFREKAEESFETSMIVRGN</sequence>
<proteinExistence type="predicted"/>
<name>A0A8I2YIB3_9AGAM</name>
<evidence type="ECO:0000313" key="1">
    <source>
        <dbReference type="EMBL" id="KAG6372375.1"/>
    </source>
</evidence>
<gene>
    <name evidence="1" type="ORF">JVT61DRAFT_7825</name>
</gene>
<dbReference type="EMBL" id="JAGFBS010000028">
    <property type="protein sequence ID" value="KAG6372375.1"/>
    <property type="molecule type" value="Genomic_DNA"/>
</dbReference>
<reference evidence="1" key="1">
    <citation type="submission" date="2021-03" db="EMBL/GenBank/DDBJ databases">
        <title>Evolutionary innovations through gain and loss of genes in the ectomycorrhizal Boletales.</title>
        <authorList>
            <person name="Wu G."/>
            <person name="Miyauchi S."/>
            <person name="Morin E."/>
            <person name="Yang Z.-L."/>
            <person name="Xu J."/>
            <person name="Martin F.M."/>
        </authorList>
    </citation>
    <scope>NUCLEOTIDE SEQUENCE</scope>
    <source>
        <strain evidence="1">BR01</strain>
    </source>
</reference>